<dbReference type="OMA" id="DDRPCCN"/>
<keyword evidence="5" id="KW-0677">Repeat</keyword>
<protein>
    <recommendedName>
        <fullName evidence="14">Anaphase-promoting complex subunit 4 WD40 domain-containing protein</fullName>
    </recommendedName>
</protein>
<accession>A0BD56</accession>
<dbReference type="Proteomes" id="UP000000600">
    <property type="component" value="Unassembled WGS sequence"/>
</dbReference>
<dbReference type="GO" id="GO:0005789">
    <property type="term" value="C:endoplasmic reticulum membrane"/>
    <property type="evidence" value="ECO:0000318"/>
    <property type="project" value="GO_Central"/>
</dbReference>
<dbReference type="InterPro" id="IPR001680">
    <property type="entry name" value="WD40_rpt"/>
</dbReference>
<dbReference type="PANTHER" id="PTHR23284:SF0">
    <property type="entry name" value="PROLACTIN REGULATORY ELEMENT-BINDING PROTEIN"/>
    <property type="match status" value="1"/>
</dbReference>
<dbReference type="OrthoDB" id="287030at2759"/>
<dbReference type="GO" id="GO:0015031">
    <property type="term" value="P:protein transport"/>
    <property type="evidence" value="ECO:0007669"/>
    <property type="project" value="UniProtKB-KW"/>
</dbReference>
<dbReference type="PANTHER" id="PTHR23284">
    <property type="entry name" value="PROLACTIN REGULATORY ELEMENT BINDING PROTEIN"/>
    <property type="match status" value="1"/>
</dbReference>
<proteinExistence type="predicted"/>
<dbReference type="Pfam" id="PF00400">
    <property type="entry name" value="WD40"/>
    <property type="match status" value="3"/>
</dbReference>
<dbReference type="STRING" id="5888.A0BD56"/>
<dbReference type="KEGG" id="ptm:GSPATT00004567001"/>
<dbReference type="RefSeq" id="XP_001423871.1">
    <property type="nucleotide sequence ID" value="XM_001423834.1"/>
</dbReference>
<sequence length="345" mass="38615">MNDNKQKDLESPIFSVVCFPDSVLVSLGGGGKKYGLVNSLQLFPKPIYGILKDPIHTLQLGDEIFQRLRLNTKTGLIVGNSDDQCVILKVQDNKISIVTKFQTDRAAIEPCQNDGVFNYQGDTLATGGEDGILKVWSKDYQLKYTVDMKGKIQSLDYHVANGMLIVATDNEECKILKDSHVLHKLDISQNNIHKLQFISALFSLDGTTIFTFKNPMRGASYMTSWRIENDNIKPLKTIKIHGHPVVSTCQSKEGMFIGIGCSDGTVKIINARKLDIESSKQIHELPCTALCFTPDSRFIISGSVDAKYHFLQNTRPQGIFSLLSKFWLLGMLLAYLFIVIKDLFE</sequence>
<dbReference type="GO" id="GO:0003400">
    <property type="term" value="P:regulation of COPII vesicle coating"/>
    <property type="evidence" value="ECO:0000318"/>
    <property type="project" value="GO_Central"/>
</dbReference>
<evidence type="ECO:0000256" key="10">
    <source>
        <dbReference type="ARBA" id="ARBA00023136"/>
    </source>
</evidence>
<dbReference type="SUPFAM" id="SSF50978">
    <property type="entry name" value="WD40 repeat-like"/>
    <property type="match status" value="1"/>
</dbReference>
<evidence type="ECO:0000256" key="6">
    <source>
        <dbReference type="ARBA" id="ARBA00022824"/>
    </source>
</evidence>
<evidence type="ECO:0000256" key="8">
    <source>
        <dbReference type="ARBA" id="ARBA00022927"/>
    </source>
</evidence>
<comment type="subcellular location">
    <subcellularLocation>
        <location evidence="1">Endoplasmic reticulum membrane</location>
        <topology evidence="1">Single-pass membrane protein</topology>
    </subcellularLocation>
</comment>
<evidence type="ECO:0000313" key="13">
    <source>
        <dbReference type="Proteomes" id="UP000000600"/>
    </source>
</evidence>
<gene>
    <name evidence="12" type="ORF">GSPATT00004567001</name>
</gene>
<evidence type="ECO:0000256" key="3">
    <source>
        <dbReference type="ARBA" id="ARBA00022574"/>
    </source>
</evidence>
<dbReference type="GO" id="GO:0005085">
    <property type="term" value="F:guanyl-nucleotide exchange factor activity"/>
    <property type="evidence" value="ECO:0007669"/>
    <property type="project" value="InterPro"/>
</dbReference>
<dbReference type="InParanoid" id="A0BD56"/>
<keyword evidence="4 11" id="KW-0812">Transmembrane</keyword>
<dbReference type="InterPro" id="IPR036322">
    <property type="entry name" value="WD40_repeat_dom_sf"/>
</dbReference>
<dbReference type="EMBL" id="CT867986">
    <property type="protein sequence ID" value="CAK56473.1"/>
    <property type="molecule type" value="Genomic_DNA"/>
</dbReference>
<keyword evidence="7" id="KW-0931">ER-Golgi transport</keyword>
<evidence type="ECO:0000256" key="2">
    <source>
        <dbReference type="ARBA" id="ARBA00022448"/>
    </source>
</evidence>
<evidence type="ECO:0000256" key="1">
    <source>
        <dbReference type="ARBA" id="ARBA00004389"/>
    </source>
</evidence>
<keyword evidence="6" id="KW-0256">Endoplasmic reticulum</keyword>
<organism evidence="12 13">
    <name type="scientific">Paramecium tetraurelia</name>
    <dbReference type="NCBI Taxonomy" id="5888"/>
    <lineage>
        <taxon>Eukaryota</taxon>
        <taxon>Sar</taxon>
        <taxon>Alveolata</taxon>
        <taxon>Ciliophora</taxon>
        <taxon>Intramacronucleata</taxon>
        <taxon>Oligohymenophorea</taxon>
        <taxon>Peniculida</taxon>
        <taxon>Parameciidae</taxon>
        <taxon>Paramecium</taxon>
    </lineage>
</organism>
<keyword evidence="13" id="KW-1185">Reference proteome</keyword>
<evidence type="ECO:0008006" key="14">
    <source>
        <dbReference type="Google" id="ProtNLM"/>
    </source>
</evidence>
<dbReference type="Gene3D" id="2.130.10.10">
    <property type="entry name" value="YVTN repeat-like/Quinoprotein amine dehydrogenase"/>
    <property type="match status" value="1"/>
</dbReference>
<keyword evidence="3" id="KW-0853">WD repeat</keyword>
<dbReference type="SMART" id="SM00320">
    <property type="entry name" value="WD40"/>
    <property type="match status" value="4"/>
</dbReference>
<evidence type="ECO:0000256" key="4">
    <source>
        <dbReference type="ARBA" id="ARBA00022692"/>
    </source>
</evidence>
<dbReference type="eggNOG" id="KOG0771">
    <property type="taxonomic scope" value="Eukaryota"/>
</dbReference>
<keyword evidence="9 11" id="KW-1133">Transmembrane helix</keyword>
<dbReference type="InterPro" id="IPR015943">
    <property type="entry name" value="WD40/YVTN_repeat-like_dom_sf"/>
</dbReference>
<dbReference type="GO" id="GO:0006888">
    <property type="term" value="P:endoplasmic reticulum to Golgi vesicle-mediated transport"/>
    <property type="evidence" value="ECO:0000318"/>
    <property type="project" value="GO_Central"/>
</dbReference>
<keyword evidence="8" id="KW-0653">Protein transport</keyword>
<dbReference type="AlphaFoldDB" id="A0BD56"/>
<evidence type="ECO:0000256" key="11">
    <source>
        <dbReference type="SAM" id="Phobius"/>
    </source>
</evidence>
<evidence type="ECO:0000313" key="12">
    <source>
        <dbReference type="EMBL" id="CAK56473.1"/>
    </source>
</evidence>
<evidence type="ECO:0000256" key="5">
    <source>
        <dbReference type="ARBA" id="ARBA00022737"/>
    </source>
</evidence>
<keyword evidence="2" id="KW-0813">Transport</keyword>
<evidence type="ECO:0000256" key="7">
    <source>
        <dbReference type="ARBA" id="ARBA00022892"/>
    </source>
</evidence>
<name>A0BD56_PARTE</name>
<evidence type="ECO:0000256" key="9">
    <source>
        <dbReference type="ARBA" id="ARBA00022989"/>
    </source>
</evidence>
<dbReference type="InterPro" id="IPR045260">
    <property type="entry name" value="Sec12-like"/>
</dbReference>
<dbReference type="GeneID" id="5009655"/>
<keyword evidence="10 11" id="KW-0472">Membrane</keyword>
<feature type="transmembrane region" description="Helical" evidence="11">
    <location>
        <begin position="319"/>
        <end position="340"/>
    </location>
</feature>
<dbReference type="HOGENOM" id="CLU_805244_0_0_1"/>
<reference evidence="12 13" key="1">
    <citation type="journal article" date="2006" name="Nature">
        <title>Global trends of whole-genome duplications revealed by the ciliate Paramecium tetraurelia.</title>
        <authorList>
            <consortium name="Genoscope"/>
            <person name="Aury J.-M."/>
            <person name="Jaillon O."/>
            <person name="Duret L."/>
            <person name="Noel B."/>
            <person name="Jubin C."/>
            <person name="Porcel B.M."/>
            <person name="Segurens B."/>
            <person name="Daubin V."/>
            <person name="Anthouard V."/>
            <person name="Aiach N."/>
            <person name="Arnaiz O."/>
            <person name="Billaut A."/>
            <person name="Beisson J."/>
            <person name="Blanc I."/>
            <person name="Bouhouche K."/>
            <person name="Camara F."/>
            <person name="Duharcourt S."/>
            <person name="Guigo R."/>
            <person name="Gogendeau D."/>
            <person name="Katinka M."/>
            <person name="Keller A.-M."/>
            <person name="Kissmehl R."/>
            <person name="Klotz C."/>
            <person name="Koll F."/>
            <person name="Le Moue A."/>
            <person name="Lepere C."/>
            <person name="Malinsky S."/>
            <person name="Nowacki M."/>
            <person name="Nowak J.K."/>
            <person name="Plattner H."/>
            <person name="Poulain J."/>
            <person name="Ruiz F."/>
            <person name="Serrano V."/>
            <person name="Zagulski M."/>
            <person name="Dessen P."/>
            <person name="Betermier M."/>
            <person name="Weissenbach J."/>
            <person name="Scarpelli C."/>
            <person name="Schachter V."/>
            <person name="Sperling L."/>
            <person name="Meyer E."/>
            <person name="Cohen J."/>
            <person name="Wincker P."/>
        </authorList>
    </citation>
    <scope>NUCLEOTIDE SEQUENCE [LARGE SCALE GENOMIC DNA]</scope>
    <source>
        <strain evidence="12 13">Stock d4-2</strain>
    </source>
</reference>